<proteinExistence type="predicted"/>
<sequence>MADCSHCEKFSSCRTGASGRWRWPGAVGGGGTGRRYDSRCRSCRGGEEGGAAGPIDIRRAASGPGVTPLPGPGERLGLRLFSAFRVDSFRECSKNRE</sequence>
<gene>
    <name evidence="1" type="ORF">GRJ2_000239100</name>
</gene>
<accession>A0ABC9VX17</accession>
<dbReference type="Proteomes" id="UP001623348">
    <property type="component" value="Unassembled WGS sequence"/>
</dbReference>
<dbReference type="AlphaFoldDB" id="A0ABC9VX17"/>
<evidence type="ECO:0000313" key="2">
    <source>
        <dbReference type="Proteomes" id="UP001623348"/>
    </source>
</evidence>
<comment type="caution">
    <text evidence="1">The sequence shown here is derived from an EMBL/GenBank/DDBJ whole genome shotgun (WGS) entry which is preliminary data.</text>
</comment>
<keyword evidence="2" id="KW-1185">Reference proteome</keyword>
<organism evidence="1 2">
    <name type="scientific">Grus japonensis</name>
    <name type="common">Japanese crane</name>
    <name type="synonym">Red-crowned crane</name>
    <dbReference type="NCBI Taxonomy" id="30415"/>
    <lineage>
        <taxon>Eukaryota</taxon>
        <taxon>Metazoa</taxon>
        <taxon>Chordata</taxon>
        <taxon>Craniata</taxon>
        <taxon>Vertebrata</taxon>
        <taxon>Euteleostomi</taxon>
        <taxon>Archelosauria</taxon>
        <taxon>Archosauria</taxon>
        <taxon>Dinosauria</taxon>
        <taxon>Saurischia</taxon>
        <taxon>Theropoda</taxon>
        <taxon>Coelurosauria</taxon>
        <taxon>Aves</taxon>
        <taxon>Neognathae</taxon>
        <taxon>Neoaves</taxon>
        <taxon>Gruiformes</taxon>
        <taxon>Gruidae</taxon>
        <taxon>Grus</taxon>
    </lineage>
</organism>
<dbReference type="EMBL" id="BAAFJT010000001">
    <property type="protein sequence ID" value="GAB0177738.1"/>
    <property type="molecule type" value="Genomic_DNA"/>
</dbReference>
<name>A0ABC9VX17_GRUJA</name>
<protein>
    <submittedName>
        <fullName evidence="1">Uncharacterized protein</fullName>
    </submittedName>
</protein>
<evidence type="ECO:0000313" key="1">
    <source>
        <dbReference type="EMBL" id="GAB0177738.1"/>
    </source>
</evidence>
<reference evidence="1 2" key="1">
    <citation type="submission" date="2024-06" db="EMBL/GenBank/DDBJ databases">
        <title>The draft genome of Grus japonensis, version 3.</title>
        <authorList>
            <person name="Nabeshima K."/>
            <person name="Suzuki S."/>
            <person name="Onuma M."/>
        </authorList>
    </citation>
    <scope>NUCLEOTIDE SEQUENCE [LARGE SCALE GENOMIC DNA]</scope>
    <source>
        <strain evidence="1 2">451A</strain>
    </source>
</reference>